<name>A0A5C2RQ40_9APHY</name>
<sequence>MDSLASQMLDGLDRNGTIGMGYLGVVVSSLIYGVTCVQSFHYYRSPKGQGDPMYLRLFVLVMWVFDTLHQVLVVYAFYHYLVTGYGLPATLIYLSWSIPASLVVNMMAICSLSLEVATTVSYTGTLIFYLNRGRSEIERSNNMVSKIVIMAISSSSLSAVVAIATLFAYTLAPTKLYNLFFEFILETVDVNAVLTSLNSRESLNKAAVSSTTNFNRPIPAVPSQIVQEDVQLDVVCYRVS</sequence>
<dbReference type="OrthoDB" id="2535105at2759"/>
<dbReference type="Pfam" id="PF20152">
    <property type="entry name" value="DUF6534"/>
    <property type="match status" value="1"/>
</dbReference>
<feature type="transmembrane region" description="Helical" evidence="1">
    <location>
        <begin position="98"/>
        <end position="131"/>
    </location>
</feature>
<dbReference type="Proteomes" id="UP000313359">
    <property type="component" value="Unassembled WGS sequence"/>
</dbReference>
<keyword evidence="1" id="KW-0472">Membrane</keyword>
<feature type="transmembrane region" description="Helical" evidence="1">
    <location>
        <begin position="20"/>
        <end position="43"/>
    </location>
</feature>
<keyword evidence="1" id="KW-0812">Transmembrane</keyword>
<accession>A0A5C2RQ40</accession>
<keyword evidence="1" id="KW-1133">Transmembrane helix</keyword>
<evidence type="ECO:0000256" key="1">
    <source>
        <dbReference type="SAM" id="Phobius"/>
    </source>
</evidence>
<gene>
    <name evidence="3" type="ORF">L227DRAFT_658045</name>
</gene>
<dbReference type="PANTHER" id="PTHR40465:SF1">
    <property type="entry name" value="DUF6534 DOMAIN-CONTAINING PROTEIN"/>
    <property type="match status" value="1"/>
</dbReference>
<evidence type="ECO:0000313" key="4">
    <source>
        <dbReference type="Proteomes" id="UP000313359"/>
    </source>
</evidence>
<dbReference type="PANTHER" id="PTHR40465">
    <property type="entry name" value="CHROMOSOME 1, WHOLE GENOME SHOTGUN SEQUENCE"/>
    <property type="match status" value="1"/>
</dbReference>
<feature type="domain" description="DUF6534" evidence="2">
    <location>
        <begin position="117"/>
        <end position="202"/>
    </location>
</feature>
<dbReference type="EMBL" id="ML122316">
    <property type="protein sequence ID" value="RPD53748.1"/>
    <property type="molecule type" value="Genomic_DNA"/>
</dbReference>
<keyword evidence="4" id="KW-1185">Reference proteome</keyword>
<feature type="transmembrane region" description="Helical" evidence="1">
    <location>
        <begin position="143"/>
        <end position="169"/>
    </location>
</feature>
<dbReference type="AlphaFoldDB" id="A0A5C2RQ40"/>
<reference evidence="3" key="1">
    <citation type="journal article" date="2018" name="Genome Biol. Evol.">
        <title>Genomics and development of Lentinus tigrinus, a white-rot wood-decaying mushroom with dimorphic fruiting bodies.</title>
        <authorList>
            <person name="Wu B."/>
            <person name="Xu Z."/>
            <person name="Knudson A."/>
            <person name="Carlson A."/>
            <person name="Chen N."/>
            <person name="Kovaka S."/>
            <person name="LaButti K."/>
            <person name="Lipzen A."/>
            <person name="Pennachio C."/>
            <person name="Riley R."/>
            <person name="Schakwitz W."/>
            <person name="Umezawa K."/>
            <person name="Ohm R.A."/>
            <person name="Grigoriev I.V."/>
            <person name="Nagy L.G."/>
            <person name="Gibbons J."/>
            <person name="Hibbett D."/>
        </authorList>
    </citation>
    <scope>NUCLEOTIDE SEQUENCE [LARGE SCALE GENOMIC DNA]</scope>
    <source>
        <strain evidence="3">ALCF2SS1-6</strain>
    </source>
</reference>
<organism evidence="3 4">
    <name type="scientific">Lentinus tigrinus ALCF2SS1-6</name>
    <dbReference type="NCBI Taxonomy" id="1328759"/>
    <lineage>
        <taxon>Eukaryota</taxon>
        <taxon>Fungi</taxon>
        <taxon>Dikarya</taxon>
        <taxon>Basidiomycota</taxon>
        <taxon>Agaricomycotina</taxon>
        <taxon>Agaricomycetes</taxon>
        <taxon>Polyporales</taxon>
        <taxon>Polyporaceae</taxon>
        <taxon>Lentinus</taxon>
    </lineage>
</organism>
<dbReference type="STRING" id="1328759.A0A5C2RQ40"/>
<evidence type="ECO:0000313" key="3">
    <source>
        <dbReference type="EMBL" id="RPD53748.1"/>
    </source>
</evidence>
<evidence type="ECO:0000259" key="2">
    <source>
        <dbReference type="Pfam" id="PF20152"/>
    </source>
</evidence>
<protein>
    <recommendedName>
        <fullName evidence="2">DUF6534 domain-containing protein</fullName>
    </recommendedName>
</protein>
<dbReference type="InterPro" id="IPR045339">
    <property type="entry name" value="DUF6534"/>
</dbReference>
<proteinExistence type="predicted"/>